<feature type="domain" description="SIS" evidence="5">
    <location>
        <begin position="120"/>
        <end position="257"/>
    </location>
</feature>
<name>A0A4S2DNL8_9CLOT</name>
<evidence type="ECO:0000256" key="1">
    <source>
        <dbReference type="ARBA" id="ARBA00023015"/>
    </source>
</evidence>
<reference evidence="6 7" key="1">
    <citation type="submission" date="2019-04" db="EMBL/GenBank/DDBJ databases">
        <title>Microbes associate with the intestines of laboratory mice.</title>
        <authorList>
            <person name="Navarre W."/>
            <person name="Wong E."/>
            <person name="Huang K."/>
            <person name="Tropini C."/>
            <person name="Ng K."/>
            <person name="Yu B."/>
        </authorList>
    </citation>
    <scope>NUCLEOTIDE SEQUENCE [LARGE SCALE GENOMIC DNA]</scope>
    <source>
        <strain evidence="6 7">NM50_B9-20</strain>
    </source>
</reference>
<evidence type="ECO:0000259" key="5">
    <source>
        <dbReference type="PROSITE" id="PS51464"/>
    </source>
</evidence>
<dbReference type="GO" id="GO:0003677">
    <property type="term" value="F:DNA binding"/>
    <property type="evidence" value="ECO:0007669"/>
    <property type="project" value="UniProtKB-KW"/>
</dbReference>
<dbReference type="Gene3D" id="3.40.50.10490">
    <property type="entry name" value="Glucose-6-phosphate isomerase like protein, domain 1"/>
    <property type="match status" value="1"/>
</dbReference>
<dbReference type="InterPro" id="IPR000281">
    <property type="entry name" value="HTH_RpiR"/>
</dbReference>
<gene>
    <name evidence="6" type="ORF">E5347_00820</name>
</gene>
<dbReference type="InterPro" id="IPR036388">
    <property type="entry name" value="WH-like_DNA-bd_sf"/>
</dbReference>
<dbReference type="GO" id="GO:0003700">
    <property type="term" value="F:DNA-binding transcription factor activity"/>
    <property type="evidence" value="ECO:0007669"/>
    <property type="project" value="InterPro"/>
</dbReference>
<accession>A0A4S2DNL8</accession>
<dbReference type="CDD" id="cd05013">
    <property type="entry name" value="SIS_RpiR"/>
    <property type="match status" value="1"/>
</dbReference>
<dbReference type="Pfam" id="PF01418">
    <property type="entry name" value="HTH_6"/>
    <property type="match status" value="1"/>
</dbReference>
<dbReference type="InterPro" id="IPR009057">
    <property type="entry name" value="Homeodomain-like_sf"/>
</dbReference>
<dbReference type="InterPro" id="IPR047640">
    <property type="entry name" value="RpiR-like"/>
</dbReference>
<dbReference type="InterPro" id="IPR046348">
    <property type="entry name" value="SIS_dom_sf"/>
</dbReference>
<keyword evidence="7" id="KW-1185">Reference proteome</keyword>
<comment type="caution">
    <text evidence="6">The sequence shown here is derived from an EMBL/GenBank/DDBJ whole genome shotgun (WGS) entry which is preliminary data.</text>
</comment>
<dbReference type="SUPFAM" id="SSF53697">
    <property type="entry name" value="SIS domain"/>
    <property type="match status" value="1"/>
</dbReference>
<protein>
    <submittedName>
        <fullName evidence="6">MurR/RpiR family transcriptional regulator</fullName>
    </submittedName>
</protein>
<evidence type="ECO:0000313" key="6">
    <source>
        <dbReference type="EMBL" id="TGY43382.1"/>
    </source>
</evidence>
<dbReference type="PANTHER" id="PTHR30514">
    <property type="entry name" value="GLUCOKINASE"/>
    <property type="match status" value="1"/>
</dbReference>
<evidence type="ECO:0000313" key="7">
    <source>
        <dbReference type="Proteomes" id="UP000306888"/>
    </source>
</evidence>
<dbReference type="OrthoDB" id="3684496at2"/>
<dbReference type="GO" id="GO:1901135">
    <property type="term" value="P:carbohydrate derivative metabolic process"/>
    <property type="evidence" value="ECO:0007669"/>
    <property type="project" value="InterPro"/>
</dbReference>
<dbReference type="PROSITE" id="PS51464">
    <property type="entry name" value="SIS"/>
    <property type="match status" value="1"/>
</dbReference>
<evidence type="ECO:0000256" key="2">
    <source>
        <dbReference type="ARBA" id="ARBA00023125"/>
    </source>
</evidence>
<dbReference type="InterPro" id="IPR035472">
    <property type="entry name" value="RpiR-like_SIS"/>
</dbReference>
<sequence>MMVKDKSDLTKSEVKILDYLQEYMNSSIYMTVTEIANNCGVGEATVTRFCRKLGFRSFLEFKMTMVQEFQNKGITEDDIKEEAVLPEDSVELIARKLGDSISSTIFNNLKALNYDYIEEATNRILKANKIYFVGVGYSGVLAEDAYYRFMDLGLNCSYFRDINALSAVSKFLKSDDVIIVISRKGNTVEINSVIENIRENKVNVIAITENLLSKLARVSDITINYNSHKVDVDDKVIQSKIIEKYVLELLYINVVRKNSIK</sequence>
<dbReference type="Proteomes" id="UP000306888">
    <property type="component" value="Unassembled WGS sequence"/>
</dbReference>
<dbReference type="RefSeq" id="WP_136003608.1">
    <property type="nucleotide sequence ID" value="NZ_SRYR01000001.1"/>
</dbReference>
<dbReference type="Pfam" id="PF01380">
    <property type="entry name" value="SIS"/>
    <property type="match status" value="1"/>
</dbReference>
<keyword evidence="2" id="KW-0238">DNA-binding</keyword>
<dbReference type="InterPro" id="IPR001347">
    <property type="entry name" value="SIS_dom"/>
</dbReference>
<dbReference type="SUPFAM" id="SSF46689">
    <property type="entry name" value="Homeodomain-like"/>
    <property type="match status" value="1"/>
</dbReference>
<keyword evidence="1" id="KW-0805">Transcription regulation</keyword>
<evidence type="ECO:0000256" key="3">
    <source>
        <dbReference type="ARBA" id="ARBA00023163"/>
    </source>
</evidence>
<dbReference type="PANTHER" id="PTHR30514:SF1">
    <property type="entry name" value="HTH-TYPE TRANSCRIPTIONAL REGULATOR HEXR-RELATED"/>
    <property type="match status" value="1"/>
</dbReference>
<dbReference type="GO" id="GO:0097367">
    <property type="term" value="F:carbohydrate derivative binding"/>
    <property type="evidence" value="ECO:0007669"/>
    <property type="project" value="InterPro"/>
</dbReference>
<organism evidence="6 7">
    <name type="scientific">Clostridium sartagoforme</name>
    <dbReference type="NCBI Taxonomy" id="84031"/>
    <lineage>
        <taxon>Bacteria</taxon>
        <taxon>Bacillati</taxon>
        <taxon>Bacillota</taxon>
        <taxon>Clostridia</taxon>
        <taxon>Eubacteriales</taxon>
        <taxon>Clostridiaceae</taxon>
        <taxon>Clostridium</taxon>
    </lineage>
</organism>
<feature type="domain" description="HTH rpiR-type" evidence="4">
    <location>
        <begin position="1"/>
        <end position="72"/>
    </location>
</feature>
<dbReference type="EMBL" id="SRYR01000001">
    <property type="protein sequence ID" value="TGY43382.1"/>
    <property type="molecule type" value="Genomic_DNA"/>
</dbReference>
<keyword evidence="3" id="KW-0804">Transcription</keyword>
<dbReference type="PROSITE" id="PS51071">
    <property type="entry name" value="HTH_RPIR"/>
    <property type="match status" value="1"/>
</dbReference>
<dbReference type="AlphaFoldDB" id="A0A4S2DNL8"/>
<dbReference type="Gene3D" id="1.10.10.10">
    <property type="entry name" value="Winged helix-like DNA-binding domain superfamily/Winged helix DNA-binding domain"/>
    <property type="match status" value="1"/>
</dbReference>
<evidence type="ECO:0000259" key="4">
    <source>
        <dbReference type="PROSITE" id="PS51071"/>
    </source>
</evidence>
<proteinExistence type="predicted"/>